<comment type="caution">
    <text evidence="2">The sequence shown here is derived from an EMBL/GenBank/DDBJ whole genome shotgun (WGS) entry which is preliminary data.</text>
</comment>
<evidence type="ECO:0008006" key="4">
    <source>
        <dbReference type="Google" id="ProtNLM"/>
    </source>
</evidence>
<sequence>MRSSVTALLAAAGLTLAGCSGLGGDSGPGGRPASAEAVAQAHRACVDAWVGVMSADDYDVGESVDSRPGTCDRLPDQLRMFSEAELERATRNRRSVDACVADPSCESWPLTSP</sequence>
<keyword evidence="3" id="KW-1185">Reference proteome</keyword>
<reference evidence="2 3" key="1">
    <citation type="submission" date="2017-12" db="EMBL/GenBank/DDBJ databases">
        <title>Streptomyces populusis sp. nov., a novel endophytic actinobacterium isolated from stems of Populus adenopoda Maxim.</title>
        <authorList>
            <person name="Wang Z."/>
        </authorList>
    </citation>
    <scope>NUCLEOTIDE SEQUENCE [LARGE SCALE GENOMIC DNA]</scope>
    <source>
        <strain evidence="2 3">A249</strain>
    </source>
</reference>
<organism evidence="2 3">
    <name type="scientific">Streptomyces populi</name>
    <dbReference type="NCBI Taxonomy" id="2058924"/>
    <lineage>
        <taxon>Bacteria</taxon>
        <taxon>Bacillati</taxon>
        <taxon>Actinomycetota</taxon>
        <taxon>Actinomycetes</taxon>
        <taxon>Kitasatosporales</taxon>
        <taxon>Streptomycetaceae</taxon>
        <taxon>Streptomyces</taxon>
    </lineage>
</organism>
<dbReference type="Proteomes" id="UP000236178">
    <property type="component" value="Unassembled WGS sequence"/>
</dbReference>
<dbReference type="EMBL" id="PJOS01000072">
    <property type="protein sequence ID" value="PKT69542.1"/>
    <property type="molecule type" value="Genomic_DNA"/>
</dbReference>
<gene>
    <name evidence="2" type="ORF">CW362_29170</name>
</gene>
<dbReference type="RefSeq" id="WP_103552599.1">
    <property type="nucleotide sequence ID" value="NZ_JBHJSK010000009.1"/>
</dbReference>
<proteinExistence type="predicted"/>
<dbReference type="AlphaFoldDB" id="A0A2I0SI04"/>
<evidence type="ECO:0000313" key="2">
    <source>
        <dbReference type="EMBL" id="PKT69542.1"/>
    </source>
</evidence>
<dbReference type="OrthoDB" id="9905194at2"/>
<feature type="chain" id="PRO_5038655152" description="Secreted protein" evidence="1">
    <location>
        <begin position="18"/>
        <end position="113"/>
    </location>
</feature>
<dbReference type="PROSITE" id="PS51257">
    <property type="entry name" value="PROKAR_LIPOPROTEIN"/>
    <property type="match status" value="1"/>
</dbReference>
<name>A0A2I0SI04_9ACTN</name>
<feature type="signal peptide" evidence="1">
    <location>
        <begin position="1"/>
        <end position="17"/>
    </location>
</feature>
<evidence type="ECO:0000313" key="3">
    <source>
        <dbReference type="Proteomes" id="UP000236178"/>
    </source>
</evidence>
<accession>A0A2I0SI04</accession>
<keyword evidence="1" id="KW-0732">Signal</keyword>
<evidence type="ECO:0000256" key="1">
    <source>
        <dbReference type="SAM" id="SignalP"/>
    </source>
</evidence>
<protein>
    <recommendedName>
        <fullName evidence="4">Secreted protein</fullName>
    </recommendedName>
</protein>